<dbReference type="InterPro" id="IPR010982">
    <property type="entry name" value="Lambda_DNA-bd_dom_sf"/>
</dbReference>
<dbReference type="SMART" id="SM00354">
    <property type="entry name" value="HTH_LACI"/>
    <property type="match status" value="1"/>
</dbReference>
<dbReference type="OrthoDB" id="252678at2"/>
<dbReference type="SUPFAM" id="SSF53822">
    <property type="entry name" value="Periplasmic binding protein-like I"/>
    <property type="match status" value="1"/>
</dbReference>
<dbReference type="AlphaFoldDB" id="A0A5P9YPD9"/>
<accession>A0A5P9YPD9</accession>
<dbReference type="SUPFAM" id="SSF47413">
    <property type="entry name" value="lambda repressor-like DNA-binding domains"/>
    <property type="match status" value="1"/>
</dbReference>
<dbReference type="PANTHER" id="PTHR30146:SF153">
    <property type="entry name" value="LACTOSE OPERON REPRESSOR"/>
    <property type="match status" value="1"/>
</dbReference>
<dbReference type="InterPro" id="IPR028082">
    <property type="entry name" value="Peripla_BP_I"/>
</dbReference>
<gene>
    <name evidence="1" type="ORF">FH608_017550</name>
</gene>
<evidence type="ECO:0000313" key="2">
    <source>
        <dbReference type="Proteomes" id="UP000312512"/>
    </source>
</evidence>
<dbReference type="InterPro" id="IPR046335">
    <property type="entry name" value="LacI/GalR-like_sensor"/>
</dbReference>
<accession>A0A8E0TB51</accession>
<dbReference type="Gene3D" id="3.40.50.2300">
    <property type="match status" value="2"/>
</dbReference>
<dbReference type="PROSITE" id="PS50932">
    <property type="entry name" value="HTH_LACI_2"/>
    <property type="match status" value="1"/>
</dbReference>
<dbReference type="GO" id="GO:0003700">
    <property type="term" value="F:DNA-binding transcription factor activity"/>
    <property type="evidence" value="ECO:0007669"/>
    <property type="project" value="TreeGrafter"/>
</dbReference>
<proteinExistence type="predicted"/>
<protein>
    <submittedName>
        <fullName evidence="1">LacI family DNA-binding transcriptional regulator</fullName>
    </submittedName>
</protein>
<dbReference type="EMBL" id="VDLX02000006">
    <property type="protein sequence ID" value="KAB8194003.1"/>
    <property type="molecule type" value="Genomic_DNA"/>
</dbReference>
<dbReference type="Pfam" id="PF13377">
    <property type="entry name" value="Peripla_BP_3"/>
    <property type="match status" value="1"/>
</dbReference>
<comment type="caution">
    <text evidence="1">The sequence shown here is derived from an EMBL/GenBank/DDBJ whole genome shotgun (WGS) entry which is preliminary data.</text>
</comment>
<dbReference type="InterPro" id="IPR000843">
    <property type="entry name" value="HTH_LacI"/>
</dbReference>
<dbReference type="CDD" id="cd01392">
    <property type="entry name" value="HTH_LacI"/>
    <property type="match status" value="1"/>
</dbReference>
<keyword evidence="1" id="KW-0238">DNA-binding</keyword>
<keyword evidence="2" id="KW-1185">Reference proteome</keyword>
<organism evidence="1 2">
    <name type="scientific">Nonomuraea phyllanthi</name>
    <dbReference type="NCBI Taxonomy" id="2219224"/>
    <lineage>
        <taxon>Bacteria</taxon>
        <taxon>Bacillati</taxon>
        <taxon>Actinomycetota</taxon>
        <taxon>Actinomycetes</taxon>
        <taxon>Streptosporangiales</taxon>
        <taxon>Streptosporangiaceae</taxon>
        <taxon>Nonomuraea</taxon>
    </lineage>
</organism>
<dbReference type="Pfam" id="PF00356">
    <property type="entry name" value="LacI"/>
    <property type="match status" value="1"/>
</dbReference>
<evidence type="ECO:0000313" key="1">
    <source>
        <dbReference type="EMBL" id="KAB8194003.1"/>
    </source>
</evidence>
<dbReference type="PROSITE" id="PS00356">
    <property type="entry name" value="HTH_LACI_1"/>
    <property type="match status" value="1"/>
</dbReference>
<name>A0A5P9YPD9_9ACTN</name>
<reference evidence="1 2" key="1">
    <citation type="submission" date="2019-10" db="EMBL/GenBank/DDBJ databases">
        <title>Nonomuraea sp. nov., isolated from Phyllanthus amarus.</title>
        <authorList>
            <person name="Klykleung N."/>
            <person name="Tanasupawat S."/>
        </authorList>
    </citation>
    <scope>NUCLEOTIDE SEQUENCE [LARGE SCALE GENOMIC DNA]</scope>
    <source>
        <strain evidence="1 2">PA1-10</strain>
    </source>
</reference>
<dbReference type="GO" id="GO:0000976">
    <property type="term" value="F:transcription cis-regulatory region binding"/>
    <property type="evidence" value="ECO:0007669"/>
    <property type="project" value="TreeGrafter"/>
</dbReference>
<dbReference type="Gene3D" id="1.10.260.40">
    <property type="entry name" value="lambda repressor-like DNA-binding domains"/>
    <property type="match status" value="1"/>
</dbReference>
<dbReference type="PANTHER" id="PTHR30146">
    <property type="entry name" value="LACI-RELATED TRANSCRIPTIONAL REPRESSOR"/>
    <property type="match status" value="1"/>
</dbReference>
<dbReference type="Proteomes" id="UP000312512">
    <property type="component" value="Unassembled WGS sequence"/>
</dbReference>
<sequence length="358" mass="38972">MWGVRNATVEPVRQQEVRVATIGDVAREAGVSRSTASYALSGKRPISEEVRRRVLAAAEALDYTPNAGARALATSQTKVLGLLAQFHEDEFAPAMMQYILGVTDTARDLGYDTLLVTETDGARALRRITDSRMVDGVVLMNIAQDDARLPILRSAPQPGALVGLPDDCSGLDVFDLDFEEAGRAMVEHLHRLGHRELILISQPEHVVERGGAYVWRLRDAALERARQLGVTLHAVYGESRQPAVGLMLDALLDAYPSATGLLINNEAATAALPSVTYRRGLRVPEDLSVIGRYSDEFAATFSLPYSFIESAPDRLGSMAVRQLVRRVESEAARGEPFVVRFISPELVSRGSTAPPAAR</sequence>